<dbReference type="AlphaFoldDB" id="A0A835XHD7"/>
<evidence type="ECO:0000313" key="5">
    <source>
        <dbReference type="Proteomes" id="UP000612055"/>
    </source>
</evidence>
<feature type="region of interest" description="Disordered" evidence="1">
    <location>
        <begin position="823"/>
        <end position="844"/>
    </location>
</feature>
<keyword evidence="5" id="KW-1185">Reference proteome</keyword>
<feature type="chain" id="PRO_5032652880" description="C2 domain-containing protein" evidence="2">
    <location>
        <begin position="16"/>
        <end position="1186"/>
    </location>
</feature>
<dbReference type="GO" id="GO:0005783">
    <property type="term" value="C:endoplasmic reticulum"/>
    <property type="evidence" value="ECO:0007669"/>
    <property type="project" value="TreeGrafter"/>
</dbReference>
<dbReference type="Proteomes" id="UP000612055">
    <property type="component" value="Unassembled WGS sequence"/>
</dbReference>
<evidence type="ECO:0000256" key="2">
    <source>
        <dbReference type="SAM" id="SignalP"/>
    </source>
</evidence>
<comment type="caution">
    <text evidence="4">The sequence shown here is derived from an EMBL/GenBank/DDBJ whole genome shotgun (WGS) entry which is preliminary data.</text>
</comment>
<sequence>MLCATLAGLAGTAAGLKVGGWAYGIGTSSTGGGDEARVVAHLSGLSPGTAAAAPAGPLEAELGGGSGPAAIPAAATAAKVSPAAVDSPHGGPRSWAGAAAAGLTWAQARLQRAAASAAATARNLDGGKAPPPPLTPAAAAAAEGLSVGPLPGGVRLEDVEVTLEGQGVLPATSAAAAPPPPPAVPAVHPTATFADVAEPSHVREGPTTRQRITAKLSGAAATAASAAATAAGGSAAAAEALASFLWAGEQREALGSLAPAWAALPDYEKASALNQLIALLWPQLAAYAEVALREQLAAAAAAVAGGAAPGLAALEVAEVTLGPAAPPRLGGIKAAGGWGAAAGGGGGGGGGAGGGEGETLVIEADVAWAADAQIAVTLTPGLPPSAPGRAPRLALPLPLSLSASRLALRARARISLGPLLPHPPYLAAAAVTLLEPPEIAAGLTLGLRRRRNGSSGGGSGTEGVTEQTGDGENAEQRAGKAAELGSSAKGGGAVWGVDLLAIPGLGWLATAALQAAVQRAVLFPRHVVAHLVPGGGLPPPPPGLLRLRLLRAEGLAGLGPAGAGAAGPVEGGAAEQEAAGAGAGGVGLAPGTLLEWGSGSGSEVYVTVQVREGAAQRSPPRPASANPRWDAPASEPGSSRVSSATASPLASPRAAAAPSASHAFSPSFNGGGGGPGGGGGGAEFTLPVAADGSGRELVVRLMRDERGWDDRCLAHAHVPLDELLPALRQRRRAAAAERTVLYGSGLASSTSTGASRRTAAYDMDCWSPLVLHLTADRGAGGGGGGLGAVGGAIGRVAAGAIGVPLRGIKGGAGATMGSMRKMGRKIKDVLTGSKGKGRKEKKARAEAEAVESAKETELSSAPAALQLPSAQPSEAGSTLSSSAPGAEAWGAEVLVFGSEGQLRRPIAGRIILEAQYLDLDRPQQPTATTTAPTTTVGGGLEAEREALSGSAAAASACVVGAPDAHALAAAAGASAVGAAGPVAGSAAGTVGGGGGGGRSAEARAAGGSGGVRVEVGALWPSGPARAMRGGVAADEQGVVAVRVLRLRQLVAGSNRGAAGGVDPFVELLLLDAAGRVSGAQRTPPRFNAPTASWEELELELAPAQAGGSLVARAWDKTTGWESLGRLARLDVGGARSDQLLGEVRLPLAALAAAGRLRRRWLLQPAGSRTATGAADIEMLLTWTPVG</sequence>
<evidence type="ECO:0000256" key="1">
    <source>
        <dbReference type="SAM" id="MobiDB-lite"/>
    </source>
</evidence>
<name>A0A835XHD7_9CHLO</name>
<dbReference type="InterPro" id="IPR000008">
    <property type="entry name" value="C2_dom"/>
</dbReference>
<dbReference type="EMBL" id="JAEHOE010000178">
    <property type="protein sequence ID" value="KAG2483390.1"/>
    <property type="molecule type" value="Genomic_DNA"/>
</dbReference>
<proteinExistence type="predicted"/>
<feature type="region of interest" description="Disordered" evidence="1">
    <location>
        <begin position="450"/>
        <end position="488"/>
    </location>
</feature>
<organism evidence="4 5">
    <name type="scientific">Edaphochlamys debaryana</name>
    <dbReference type="NCBI Taxonomy" id="47281"/>
    <lineage>
        <taxon>Eukaryota</taxon>
        <taxon>Viridiplantae</taxon>
        <taxon>Chlorophyta</taxon>
        <taxon>core chlorophytes</taxon>
        <taxon>Chlorophyceae</taxon>
        <taxon>CS clade</taxon>
        <taxon>Chlamydomonadales</taxon>
        <taxon>Chlamydomonadales incertae sedis</taxon>
        <taxon>Edaphochlamys</taxon>
    </lineage>
</organism>
<dbReference type="OrthoDB" id="552183at2759"/>
<dbReference type="PANTHER" id="PTHR10774">
    <property type="entry name" value="EXTENDED SYNAPTOTAGMIN-RELATED"/>
    <property type="match status" value="1"/>
</dbReference>
<dbReference type="InterPro" id="IPR035892">
    <property type="entry name" value="C2_domain_sf"/>
</dbReference>
<evidence type="ECO:0000259" key="3">
    <source>
        <dbReference type="PROSITE" id="PS50004"/>
    </source>
</evidence>
<dbReference type="PROSITE" id="PS50004">
    <property type="entry name" value="C2"/>
    <property type="match status" value="1"/>
</dbReference>
<feature type="signal peptide" evidence="2">
    <location>
        <begin position="1"/>
        <end position="15"/>
    </location>
</feature>
<dbReference type="Gene3D" id="2.60.40.150">
    <property type="entry name" value="C2 domain"/>
    <property type="match status" value="1"/>
</dbReference>
<keyword evidence="2" id="KW-0732">Signal</keyword>
<feature type="domain" description="C2" evidence="3">
    <location>
        <begin position="1019"/>
        <end position="1161"/>
    </location>
</feature>
<protein>
    <recommendedName>
        <fullName evidence="3">C2 domain-containing protein</fullName>
    </recommendedName>
</protein>
<dbReference type="GO" id="GO:0008289">
    <property type="term" value="F:lipid binding"/>
    <property type="evidence" value="ECO:0007669"/>
    <property type="project" value="InterPro"/>
</dbReference>
<reference evidence="4" key="1">
    <citation type="journal article" date="2020" name="bioRxiv">
        <title>Comparative genomics of Chlamydomonas.</title>
        <authorList>
            <person name="Craig R.J."/>
            <person name="Hasan A.R."/>
            <person name="Ness R.W."/>
            <person name="Keightley P.D."/>
        </authorList>
    </citation>
    <scope>NUCLEOTIDE SEQUENCE</scope>
    <source>
        <strain evidence="4">CCAP 11/70</strain>
    </source>
</reference>
<dbReference type="PANTHER" id="PTHR10774:SF190">
    <property type="entry name" value="C2 CALCIUM_LIPID-BINDING ENDONUCLEASE_EXONUCLEASE_PHOSPHATASE-RELATED"/>
    <property type="match status" value="1"/>
</dbReference>
<dbReference type="SUPFAM" id="SSF49562">
    <property type="entry name" value="C2 domain (Calcium/lipid-binding domain, CaLB)"/>
    <property type="match status" value="1"/>
</dbReference>
<evidence type="ECO:0000313" key="4">
    <source>
        <dbReference type="EMBL" id="KAG2483390.1"/>
    </source>
</evidence>
<gene>
    <name evidence="4" type="ORF">HYH03_017742</name>
</gene>
<feature type="region of interest" description="Disordered" evidence="1">
    <location>
        <begin position="612"/>
        <end position="687"/>
    </location>
</feature>
<dbReference type="Pfam" id="PF00168">
    <property type="entry name" value="C2"/>
    <property type="match status" value="1"/>
</dbReference>
<accession>A0A835XHD7</accession>
<feature type="compositionally biased region" description="Gly residues" evidence="1">
    <location>
        <begin position="669"/>
        <end position="682"/>
    </location>
</feature>
<dbReference type="SMART" id="SM00239">
    <property type="entry name" value="C2"/>
    <property type="match status" value="2"/>
</dbReference>
<feature type="compositionally biased region" description="Low complexity" evidence="1">
    <location>
        <begin position="615"/>
        <end position="628"/>
    </location>
</feature>
<feature type="compositionally biased region" description="Low complexity" evidence="1">
    <location>
        <begin position="642"/>
        <end position="667"/>
    </location>
</feature>
<dbReference type="InterPro" id="IPR045050">
    <property type="entry name" value="Synaptotagmin_plant"/>
</dbReference>